<dbReference type="InterPro" id="IPR007138">
    <property type="entry name" value="ABM_dom"/>
</dbReference>
<sequence>MIIRIVKMVFREEEVVAFQQLFAERQSLIRHFEGCTHLELWQDAGKPFTFFTYSWWDSEEHLNNYRNSHFFDDTWKQTKIKFAEKPEAWTVRSVASL</sequence>
<reference evidence="2 3" key="1">
    <citation type="submission" date="2016-11" db="EMBL/GenBank/DDBJ databases">
        <authorList>
            <person name="Jaros S."/>
            <person name="Januszkiewicz K."/>
            <person name="Wedrychowicz H."/>
        </authorList>
    </citation>
    <scope>NUCLEOTIDE SEQUENCE [LARGE SCALE GENOMIC DNA]</scope>
    <source>
        <strain evidence="2 3">DSM 18119</strain>
    </source>
</reference>
<evidence type="ECO:0000259" key="1">
    <source>
        <dbReference type="PROSITE" id="PS51725"/>
    </source>
</evidence>
<dbReference type="SUPFAM" id="SSF54909">
    <property type="entry name" value="Dimeric alpha+beta barrel"/>
    <property type="match status" value="1"/>
</dbReference>
<dbReference type="OrthoDB" id="1120859at2"/>
<keyword evidence="3" id="KW-1185">Reference proteome</keyword>
<dbReference type="EMBL" id="FQUU01000001">
    <property type="protein sequence ID" value="SHE32692.1"/>
    <property type="molecule type" value="Genomic_DNA"/>
</dbReference>
<protein>
    <submittedName>
        <fullName evidence="2">Quinol monooxygenase YgiN</fullName>
    </submittedName>
</protein>
<feature type="domain" description="ABM" evidence="1">
    <location>
        <begin position="2"/>
        <end position="91"/>
    </location>
</feature>
<dbReference type="AlphaFoldDB" id="A0A1M4SKL2"/>
<evidence type="ECO:0000313" key="3">
    <source>
        <dbReference type="Proteomes" id="UP000184048"/>
    </source>
</evidence>
<dbReference type="Proteomes" id="UP000184048">
    <property type="component" value="Unassembled WGS sequence"/>
</dbReference>
<dbReference type="PROSITE" id="PS51725">
    <property type="entry name" value="ABM"/>
    <property type="match status" value="1"/>
</dbReference>
<accession>A0A1M4SKL2</accession>
<dbReference type="Pfam" id="PF03992">
    <property type="entry name" value="ABM"/>
    <property type="match status" value="1"/>
</dbReference>
<gene>
    <name evidence="2" type="ORF">SAMN02745131_00149</name>
</gene>
<evidence type="ECO:0000313" key="2">
    <source>
        <dbReference type="EMBL" id="SHE32692.1"/>
    </source>
</evidence>
<name>A0A1M4SKL2_9BACT</name>
<organism evidence="2 3">
    <name type="scientific">Flavisolibacter ginsengisoli DSM 18119</name>
    <dbReference type="NCBI Taxonomy" id="1121884"/>
    <lineage>
        <taxon>Bacteria</taxon>
        <taxon>Pseudomonadati</taxon>
        <taxon>Bacteroidota</taxon>
        <taxon>Chitinophagia</taxon>
        <taxon>Chitinophagales</taxon>
        <taxon>Chitinophagaceae</taxon>
        <taxon>Flavisolibacter</taxon>
    </lineage>
</organism>
<keyword evidence="2" id="KW-0560">Oxidoreductase</keyword>
<dbReference type="InterPro" id="IPR011008">
    <property type="entry name" value="Dimeric_a/b-barrel"/>
</dbReference>
<proteinExistence type="predicted"/>
<dbReference type="STRING" id="1121884.SAMN02745131_00149"/>
<dbReference type="GO" id="GO:0004497">
    <property type="term" value="F:monooxygenase activity"/>
    <property type="evidence" value="ECO:0007669"/>
    <property type="project" value="UniProtKB-KW"/>
</dbReference>
<keyword evidence="2" id="KW-0503">Monooxygenase</keyword>
<dbReference type="RefSeq" id="WP_072833319.1">
    <property type="nucleotide sequence ID" value="NZ_FQUU01000001.1"/>
</dbReference>
<dbReference type="Gene3D" id="3.30.70.100">
    <property type="match status" value="1"/>
</dbReference>